<protein>
    <submittedName>
        <fullName evidence="1">Aminotransferase</fullName>
    </submittedName>
</protein>
<reference evidence="1 2" key="1">
    <citation type="submission" date="2019-12" db="EMBL/GenBank/DDBJ databases">
        <title>Multi-Generational Helicobacter saguini Isolates.</title>
        <authorList>
            <person name="Mannion A."/>
            <person name="Shen Z."/>
            <person name="Fox J.G."/>
        </authorList>
    </citation>
    <scope>NUCLEOTIDE SEQUENCE [LARGE SCALE GENOMIC DNA]</scope>
    <source>
        <strain evidence="2">16-048 (F4)</strain>
    </source>
</reference>
<organism evidence="1 2">
    <name type="scientific">Helicobacter saguini</name>
    <dbReference type="NCBI Taxonomy" id="1548018"/>
    <lineage>
        <taxon>Bacteria</taxon>
        <taxon>Pseudomonadati</taxon>
        <taxon>Campylobacterota</taxon>
        <taxon>Epsilonproteobacteria</taxon>
        <taxon>Campylobacterales</taxon>
        <taxon>Helicobacteraceae</taxon>
        <taxon>Helicobacter</taxon>
    </lineage>
</organism>
<proteinExistence type="predicted"/>
<accession>A0A6B0HMX3</accession>
<dbReference type="GO" id="GO:0008483">
    <property type="term" value="F:transaminase activity"/>
    <property type="evidence" value="ECO:0007669"/>
    <property type="project" value="UniProtKB-KW"/>
</dbReference>
<evidence type="ECO:0000313" key="2">
    <source>
        <dbReference type="Proteomes" id="UP000477070"/>
    </source>
</evidence>
<keyword evidence="1" id="KW-0808">Transferase</keyword>
<keyword evidence="1" id="KW-0032">Aminotransferase</keyword>
<name>A0A6B0HMX3_9HELI</name>
<dbReference type="InterPro" id="IPR015422">
    <property type="entry name" value="PyrdxlP-dep_Trfase_small"/>
</dbReference>
<dbReference type="Gene3D" id="3.90.1150.10">
    <property type="entry name" value="Aspartate Aminotransferase, domain 1"/>
    <property type="match status" value="1"/>
</dbReference>
<evidence type="ECO:0000313" key="1">
    <source>
        <dbReference type="EMBL" id="MWV70379.1"/>
    </source>
</evidence>
<dbReference type="AlphaFoldDB" id="A0A6B0HMX3"/>
<comment type="caution">
    <text evidence="1">The sequence shown here is derived from an EMBL/GenBank/DDBJ whole genome shotgun (WGS) entry which is preliminary data.</text>
</comment>
<dbReference type="Proteomes" id="UP000477070">
    <property type="component" value="Unassembled WGS sequence"/>
</dbReference>
<dbReference type="EMBL" id="QBIU01000002">
    <property type="protein sequence ID" value="MWV70379.1"/>
    <property type="molecule type" value="Genomic_DNA"/>
</dbReference>
<gene>
    <name evidence="1" type="ORF">DCO61_10315</name>
</gene>
<sequence length="58" mass="7026">MKVRNNRTFVDFLESKNIFIRDYSHILQNHCRITIGTKKQMKKVIDSIRRYVEKVSNI</sequence>